<name>A0AA40EJK4_9PEZI</name>
<gene>
    <name evidence="2" type="ORF">B0T18DRAFT_210707</name>
</gene>
<comment type="caution">
    <text evidence="2">The sequence shown here is derived from an EMBL/GenBank/DDBJ whole genome shotgun (WGS) entry which is preliminary data.</text>
</comment>
<keyword evidence="3" id="KW-1185">Reference proteome</keyword>
<reference evidence="2" key="1">
    <citation type="submission" date="2023-06" db="EMBL/GenBank/DDBJ databases">
        <title>Genome-scale phylogeny and comparative genomics of the fungal order Sordariales.</title>
        <authorList>
            <consortium name="Lawrence Berkeley National Laboratory"/>
            <person name="Hensen N."/>
            <person name="Bonometti L."/>
            <person name="Westerberg I."/>
            <person name="Brannstrom I.O."/>
            <person name="Guillou S."/>
            <person name="Cros-Aarteil S."/>
            <person name="Calhoun S."/>
            <person name="Haridas S."/>
            <person name="Kuo A."/>
            <person name="Mondo S."/>
            <person name="Pangilinan J."/>
            <person name="Riley R."/>
            <person name="LaButti K."/>
            <person name="Andreopoulos B."/>
            <person name="Lipzen A."/>
            <person name="Chen C."/>
            <person name="Yanf M."/>
            <person name="Daum C."/>
            <person name="Ng V."/>
            <person name="Clum A."/>
            <person name="Steindorff A."/>
            <person name="Ohm R."/>
            <person name="Martin F."/>
            <person name="Silar P."/>
            <person name="Natvig D."/>
            <person name="Lalanne C."/>
            <person name="Gautier V."/>
            <person name="Ament-velasquez S.L."/>
            <person name="Kruys A."/>
            <person name="Hutchinson M.I."/>
            <person name="Powell A.J."/>
            <person name="Barry K."/>
            <person name="Miller A.N."/>
            <person name="Grigoriev I.V."/>
            <person name="Debuchy R."/>
            <person name="Gladieux P."/>
            <person name="Thoren M.H."/>
            <person name="Johannesson H."/>
        </authorList>
    </citation>
    <scope>NUCLEOTIDE SEQUENCE</scope>
    <source>
        <strain evidence="2">SMH3187-1</strain>
    </source>
</reference>
<dbReference type="EMBL" id="JAUKUD010000006">
    <property type="protein sequence ID" value="KAK0740526.1"/>
    <property type="molecule type" value="Genomic_DNA"/>
</dbReference>
<evidence type="ECO:0000313" key="2">
    <source>
        <dbReference type="EMBL" id="KAK0740526.1"/>
    </source>
</evidence>
<dbReference type="AlphaFoldDB" id="A0AA40EJK4"/>
<protein>
    <submittedName>
        <fullName evidence="2">Uncharacterized protein</fullName>
    </submittedName>
</protein>
<sequence>MHILRTDPTEISHPAIAASKEDMHAVGGGRPGATRLNLVAGARRGIISSQSPEENIGGVPRRRLSPAPKSRGGAQTKCVVEVLSMRRTSGPAGRQPSSVVCRRPWSNPPVKGRRRGRRQVVGKAARSKKQEWDAQATLVEMPNVGCGIHKVHASLCGRPSAVQPIHPPPQKYLSRRNEQEVEISAFPTTLVRLSDAQSVHPSARPGLSHPTRSMMRIVCHLGFSTWRKHGNRQCCTCLDGAGKTDGFGHNLFEKHRISAHRGHDLHSPTATP</sequence>
<evidence type="ECO:0000313" key="3">
    <source>
        <dbReference type="Proteomes" id="UP001172155"/>
    </source>
</evidence>
<accession>A0AA40EJK4</accession>
<organism evidence="2 3">
    <name type="scientific">Schizothecium vesticola</name>
    <dbReference type="NCBI Taxonomy" id="314040"/>
    <lineage>
        <taxon>Eukaryota</taxon>
        <taxon>Fungi</taxon>
        <taxon>Dikarya</taxon>
        <taxon>Ascomycota</taxon>
        <taxon>Pezizomycotina</taxon>
        <taxon>Sordariomycetes</taxon>
        <taxon>Sordariomycetidae</taxon>
        <taxon>Sordariales</taxon>
        <taxon>Schizotheciaceae</taxon>
        <taxon>Schizothecium</taxon>
    </lineage>
</organism>
<feature type="compositionally biased region" description="Basic residues" evidence="1">
    <location>
        <begin position="111"/>
        <end position="120"/>
    </location>
</feature>
<dbReference type="Proteomes" id="UP001172155">
    <property type="component" value="Unassembled WGS sequence"/>
</dbReference>
<feature type="region of interest" description="Disordered" evidence="1">
    <location>
        <begin position="50"/>
        <end position="128"/>
    </location>
</feature>
<evidence type="ECO:0000256" key="1">
    <source>
        <dbReference type="SAM" id="MobiDB-lite"/>
    </source>
</evidence>
<proteinExistence type="predicted"/>